<dbReference type="EMBL" id="MCOL01000001">
    <property type="protein sequence ID" value="ODO61630.1"/>
    <property type="molecule type" value="Genomic_DNA"/>
</dbReference>
<name>A0A0M0CDL5_LACPN</name>
<accession>A0A0M0CDL5</accession>
<proteinExistence type="inferred from homology"/>
<evidence type="ECO:0000256" key="1">
    <source>
        <dbReference type="ARBA" id="ARBA00004141"/>
    </source>
</evidence>
<reference evidence="9 12" key="3">
    <citation type="submission" date="2020-12" db="EMBL/GenBank/DDBJ databases">
        <title>Whole genome sequencing of Lactobacillus plantarum PC518.</title>
        <authorList>
            <person name="Guo Q."/>
        </authorList>
    </citation>
    <scope>NUCLEOTIDE SEQUENCE [LARGE SCALE GENOMIC DNA]</scope>
    <source>
        <strain evidence="9 12">PC518</strain>
    </source>
</reference>
<dbReference type="Pfam" id="PF03073">
    <property type="entry name" value="TspO_MBR"/>
    <property type="match status" value="1"/>
</dbReference>
<evidence type="ECO:0000256" key="4">
    <source>
        <dbReference type="ARBA" id="ARBA00022989"/>
    </source>
</evidence>
<dbReference type="AlphaFoldDB" id="A0A0M0CDL5"/>
<reference evidence="8 11" key="2">
    <citation type="submission" date="2016-08" db="EMBL/GenBank/DDBJ databases">
        <title>Genome sequencing of Lactobacillus plantarum JSA22, isolated from fermented soybean paste.</title>
        <authorList>
            <person name="Choi H.S."/>
        </authorList>
    </citation>
    <scope>NUCLEOTIDE SEQUENCE [LARGE SCALE GENOMIC DNA]</scope>
    <source>
        <strain evidence="8 11">JSA22</strain>
    </source>
</reference>
<dbReference type="GO" id="GO:0033013">
    <property type="term" value="P:tetrapyrrole metabolic process"/>
    <property type="evidence" value="ECO:0007669"/>
    <property type="project" value="UniProtKB-ARBA"/>
</dbReference>
<dbReference type="GO" id="GO:0016020">
    <property type="term" value="C:membrane"/>
    <property type="evidence" value="ECO:0007669"/>
    <property type="project" value="UniProtKB-SubCell"/>
</dbReference>
<evidence type="ECO:0000256" key="5">
    <source>
        <dbReference type="ARBA" id="ARBA00023136"/>
    </source>
</evidence>
<dbReference type="EMBL" id="LUXM01000040">
    <property type="protein sequence ID" value="KZU91816.1"/>
    <property type="molecule type" value="Genomic_DNA"/>
</dbReference>
<evidence type="ECO:0000256" key="6">
    <source>
        <dbReference type="SAM" id="Phobius"/>
    </source>
</evidence>
<evidence type="ECO:0000313" key="11">
    <source>
        <dbReference type="Proteomes" id="UP000094892"/>
    </source>
</evidence>
<organism evidence="7 10">
    <name type="scientific">Lactiplantibacillus plantarum</name>
    <name type="common">Lactobacillus plantarum</name>
    <dbReference type="NCBI Taxonomy" id="1590"/>
    <lineage>
        <taxon>Bacteria</taxon>
        <taxon>Bacillati</taxon>
        <taxon>Bacillota</taxon>
        <taxon>Bacilli</taxon>
        <taxon>Lactobacillales</taxon>
        <taxon>Lactobacillaceae</taxon>
        <taxon>Lactiplantibacillus</taxon>
    </lineage>
</organism>
<keyword evidence="4 6" id="KW-1133">Transmembrane helix</keyword>
<evidence type="ECO:0000313" key="10">
    <source>
        <dbReference type="Proteomes" id="UP000076882"/>
    </source>
</evidence>
<dbReference type="KEGG" id="lpb:SH83_07090"/>
<gene>
    <name evidence="9" type="ORF">JH395_08065</name>
    <name evidence="7" type="ORF">Lp19_3102</name>
    <name evidence="8" type="ORF">LPJSA22_01609</name>
</gene>
<dbReference type="GeneID" id="89669067"/>
<dbReference type="PATRIC" id="fig|1590.142.peg.1536"/>
<dbReference type="PANTHER" id="PTHR10057">
    <property type="entry name" value="PERIPHERAL-TYPE BENZODIAZEPINE RECEPTOR"/>
    <property type="match status" value="1"/>
</dbReference>
<dbReference type="InterPro" id="IPR038330">
    <property type="entry name" value="TspO/MBR-related_sf"/>
</dbReference>
<comment type="similarity">
    <text evidence="2">Belongs to the TspO/BZRP family.</text>
</comment>
<evidence type="ECO:0000313" key="12">
    <source>
        <dbReference type="Proteomes" id="UP000595466"/>
    </source>
</evidence>
<dbReference type="InterPro" id="IPR004307">
    <property type="entry name" value="TspO_MBR"/>
</dbReference>
<reference evidence="7 10" key="1">
    <citation type="submission" date="2016-03" db="EMBL/GenBank/DDBJ databases">
        <title>Comparative genomics of 54 Lactobacillus plantarum strains reveals genomic uncoupling from niche constraints.</title>
        <authorList>
            <person name="Martino M.E."/>
        </authorList>
    </citation>
    <scope>NUCLEOTIDE SEQUENCE [LARGE SCALE GENOMIC DNA]</scope>
    <source>
        <strain evidence="7 10">19.1</strain>
    </source>
</reference>
<dbReference type="Proteomes" id="UP000595466">
    <property type="component" value="Chromosome"/>
</dbReference>
<dbReference type="Gene3D" id="1.20.1260.100">
    <property type="entry name" value="TspO/MBR protein"/>
    <property type="match status" value="1"/>
</dbReference>
<evidence type="ECO:0000313" key="7">
    <source>
        <dbReference type="EMBL" id="KZU91816.1"/>
    </source>
</evidence>
<keyword evidence="5 6" id="KW-0472">Membrane</keyword>
<protein>
    <submittedName>
        <fullName evidence="8">Tryptophan-rich protein TspO</fullName>
    </submittedName>
    <submittedName>
        <fullName evidence="7">Tryptophan-rich sensory protein</fullName>
    </submittedName>
</protein>
<dbReference type="PANTHER" id="PTHR10057:SF0">
    <property type="entry name" value="TRANSLOCATOR PROTEIN"/>
    <property type="match status" value="1"/>
</dbReference>
<evidence type="ECO:0000256" key="3">
    <source>
        <dbReference type="ARBA" id="ARBA00022692"/>
    </source>
</evidence>
<dbReference type="PIRSF" id="PIRSF005859">
    <property type="entry name" value="PBR"/>
    <property type="match status" value="1"/>
</dbReference>
<sequence>MIKERPKFNWLHLLIFIVVVEAIGSLSAWLAGDIKAVYNGLNLPVLSPPDGLFGIVWPILYALIAIAGYLVFQQATTHRDRLMDATLFGIQLLLNFIWSIIFFSQSAYWWGLVIIIVLDLVVLLCILQFYRSSRLAAILMVPYLVWICFATYLTLGVALLN</sequence>
<keyword evidence="3 6" id="KW-0812">Transmembrane</keyword>
<dbReference type="EMBL" id="CP066817">
    <property type="protein sequence ID" value="QQM59714.1"/>
    <property type="molecule type" value="Genomic_DNA"/>
</dbReference>
<comment type="subcellular location">
    <subcellularLocation>
        <location evidence="1">Membrane</location>
        <topology evidence="1">Multi-pass membrane protein</topology>
    </subcellularLocation>
</comment>
<evidence type="ECO:0000256" key="2">
    <source>
        <dbReference type="ARBA" id="ARBA00007524"/>
    </source>
</evidence>
<feature type="transmembrane region" description="Helical" evidence="6">
    <location>
        <begin position="109"/>
        <end position="130"/>
    </location>
</feature>
<feature type="transmembrane region" description="Helical" evidence="6">
    <location>
        <begin position="137"/>
        <end position="160"/>
    </location>
</feature>
<dbReference type="Proteomes" id="UP000094892">
    <property type="component" value="Unassembled WGS sequence"/>
</dbReference>
<evidence type="ECO:0000313" key="9">
    <source>
        <dbReference type="EMBL" id="QQM59714.1"/>
    </source>
</evidence>
<dbReference type="RefSeq" id="WP_003644344.1">
    <property type="nucleotide sequence ID" value="NZ_AP028145.1"/>
</dbReference>
<evidence type="ECO:0000313" key="8">
    <source>
        <dbReference type="EMBL" id="ODO61630.1"/>
    </source>
</evidence>
<feature type="transmembrane region" description="Helical" evidence="6">
    <location>
        <begin position="84"/>
        <end position="103"/>
    </location>
</feature>
<feature type="transmembrane region" description="Helical" evidence="6">
    <location>
        <begin position="12"/>
        <end position="31"/>
    </location>
</feature>
<feature type="transmembrane region" description="Helical" evidence="6">
    <location>
        <begin position="51"/>
        <end position="72"/>
    </location>
</feature>
<dbReference type="Proteomes" id="UP000076882">
    <property type="component" value="Unassembled WGS sequence"/>
</dbReference>
<dbReference type="CDD" id="cd15904">
    <property type="entry name" value="TSPO_MBR"/>
    <property type="match status" value="1"/>
</dbReference>
<dbReference type="FunFam" id="1.20.1260.100:FF:000001">
    <property type="entry name" value="translocator protein 2"/>
    <property type="match status" value="1"/>
</dbReference>